<name>W1YKN9_9ZZZZ</name>
<protein>
    <submittedName>
        <fullName evidence="1">Uncharacterized protein</fullName>
    </submittedName>
</protein>
<sequence>ALALTTRSSLVGAIHPDHTAKEVTLKLSKDSTWTLTGDSYVKTLTNEDTTNSNIHLNGYKLVVADK</sequence>
<reference evidence="1" key="1">
    <citation type="submission" date="2013-12" db="EMBL/GenBank/DDBJ databases">
        <title>A Varibaculum cambriense genome reconstructed from a premature infant gut community with otherwise low bacterial novelty that shifts toward anaerobic metabolism during the third week of life.</title>
        <authorList>
            <person name="Brown C.T."/>
            <person name="Sharon I."/>
            <person name="Thomas B.C."/>
            <person name="Castelle C.J."/>
            <person name="Morowitz M.J."/>
            <person name="Banfield J.F."/>
        </authorList>
    </citation>
    <scope>NUCLEOTIDE SEQUENCE</scope>
</reference>
<feature type="non-terminal residue" evidence="1">
    <location>
        <position position="1"/>
    </location>
</feature>
<dbReference type="InterPro" id="IPR012332">
    <property type="entry name" value="Autotransporter_pectin_lyase_C"/>
</dbReference>
<proteinExistence type="predicted"/>
<dbReference type="EMBL" id="AZMM01003102">
    <property type="protein sequence ID" value="ETJ42916.1"/>
    <property type="molecule type" value="Genomic_DNA"/>
</dbReference>
<gene>
    <name evidence="1" type="ORF">Q604_UNBC03102G0001</name>
</gene>
<comment type="caution">
    <text evidence="1">The sequence shown here is derived from an EMBL/GenBank/DDBJ whole genome shotgun (WGS) entry which is preliminary data.</text>
</comment>
<accession>W1YKN9</accession>
<dbReference type="Gene3D" id="2.160.20.20">
    <property type="match status" value="1"/>
</dbReference>
<organism evidence="1">
    <name type="scientific">human gut metagenome</name>
    <dbReference type="NCBI Taxonomy" id="408170"/>
    <lineage>
        <taxon>unclassified sequences</taxon>
        <taxon>metagenomes</taxon>
        <taxon>organismal metagenomes</taxon>
    </lineage>
</organism>
<evidence type="ECO:0000313" key="1">
    <source>
        <dbReference type="EMBL" id="ETJ42916.1"/>
    </source>
</evidence>
<dbReference type="AlphaFoldDB" id="W1YKN9"/>